<organism evidence="2">
    <name type="scientific">Zea mays</name>
    <name type="common">Maize</name>
    <dbReference type="NCBI Taxonomy" id="4577"/>
    <lineage>
        <taxon>Eukaryota</taxon>
        <taxon>Viridiplantae</taxon>
        <taxon>Streptophyta</taxon>
        <taxon>Embryophyta</taxon>
        <taxon>Tracheophyta</taxon>
        <taxon>Spermatophyta</taxon>
        <taxon>Magnoliopsida</taxon>
        <taxon>Liliopsida</taxon>
        <taxon>Poales</taxon>
        <taxon>Poaceae</taxon>
        <taxon>PACMAD clade</taxon>
        <taxon>Panicoideae</taxon>
        <taxon>Andropogonodae</taxon>
        <taxon>Andropogoneae</taxon>
        <taxon>Tripsacinae</taxon>
        <taxon>Zea</taxon>
    </lineage>
</organism>
<feature type="region of interest" description="Disordered" evidence="1">
    <location>
        <begin position="1"/>
        <end position="21"/>
    </location>
</feature>
<reference evidence="2" key="2">
    <citation type="submission" date="2012-06" db="EMBL/GenBank/DDBJ databases">
        <authorList>
            <person name="Yu Y."/>
            <person name="Currie J."/>
            <person name="Lomeli R."/>
            <person name="Angelova A."/>
            <person name="Collura K."/>
            <person name="Wissotski M."/>
            <person name="Campos D."/>
            <person name="Kudrna D."/>
            <person name="Golser W."/>
            <person name="Ashely E."/>
            <person name="Descour A."/>
            <person name="Fernandes J."/>
            <person name="Soderlund C."/>
            <person name="Walbot V."/>
        </authorList>
    </citation>
    <scope>NUCLEOTIDE SEQUENCE</scope>
    <source>
        <strain evidence="2">B73</strain>
    </source>
</reference>
<protein>
    <submittedName>
        <fullName evidence="2">Uncharacterized protein</fullName>
    </submittedName>
</protein>
<feature type="compositionally biased region" description="Basic and acidic residues" evidence="1">
    <location>
        <begin position="1"/>
        <end position="13"/>
    </location>
</feature>
<dbReference type="EMBL" id="BT069022">
    <property type="protein sequence ID" value="ACN35919.1"/>
    <property type="molecule type" value="mRNA"/>
</dbReference>
<proteinExistence type="evidence at transcript level"/>
<evidence type="ECO:0000313" key="2">
    <source>
        <dbReference type="EMBL" id="ACN35919.1"/>
    </source>
</evidence>
<accession>C0PL53</accession>
<evidence type="ECO:0000256" key="1">
    <source>
        <dbReference type="SAM" id="MobiDB-lite"/>
    </source>
</evidence>
<dbReference type="AlphaFoldDB" id="C0PL53"/>
<sequence length="21" mass="2182">MSRCSDEGGRVEKTAGGPELC</sequence>
<name>C0PL53_MAIZE</name>
<reference evidence="2" key="1">
    <citation type="journal article" date="2009" name="PLoS Genet.">
        <title>Sequencing, mapping, and analysis of 27,455 maize full-length cDNAs.</title>
        <authorList>
            <person name="Soderlund C."/>
            <person name="Descour A."/>
            <person name="Kudrna D."/>
            <person name="Bomhoff M."/>
            <person name="Boyd L."/>
            <person name="Currie J."/>
            <person name="Angelova A."/>
            <person name="Collura K."/>
            <person name="Wissotski M."/>
            <person name="Ashley E."/>
            <person name="Morrow D."/>
            <person name="Fernandes J."/>
            <person name="Walbot V."/>
            <person name="Yu Y."/>
        </authorList>
    </citation>
    <scope>NUCLEOTIDE SEQUENCE</scope>
    <source>
        <strain evidence="2">B73</strain>
    </source>
</reference>